<gene>
    <name evidence="1" type="ORF">J437_LFUL018964</name>
</gene>
<evidence type="ECO:0000313" key="1">
    <source>
        <dbReference type="EMBL" id="KAG8239334.1"/>
    </source>
</evidence>
<reference evidence="1" key="1">
    <citation type="submission" date="2013-04" db="EMBL/GenBank/DDBJ databases">
        <authorList>
            <person name="Qu J."/>
            <person name="Murali S.C."/>
            <person name="Bandaranaike D."/>
            <person name="Bellair M."/>
            <person name="Blankenburg K."/>
            <person name="Chao H."/>
            <person name="Dinh H."/>
            <person name="Doddapaneni H."/>
            <person name="Downs B."/>
            <person name="Dugan-Rocha S."/>
            <person name="Elkadiri S."/>
            <person name="Gnanaolivu R.D."/>
            <person name="Hernandez B."/>
            <person name="Javaid M."/>
            <person name="Jayaseelan J.C."/>
            <person name="Lee S."/>
            <person name="Li M."/>
            <person name="Ming W."/>
            <person name="Munidasa M."/>
            <person name="Muniz J."/>
            <person name="Nguyen L."/>
            <person name="Ongeri F."/>
            <person name="Osuji N."/>
            <person name="Pu L.-L."/>
            <person name="Puazo M."/>
            <person name="Qu C."/>
            <person name="Quiroz J."/>
            <person name="Raj R."/>
            <person name="Weissenberger G."/>
            <person name="Xin Y."/>
            <person name="Zou X."/>
            <person name="Han Y."/>
            <person name="Richards S."/>
            <person name="Worley K."/>
            <person name="Muzny D."/>
            <person name="Gibbs R."/>
        </authorList>
    </citation>
    <scope>NUCLEOTIDE SEQUENCE</scope>
    <source>
        <strain evidence="1">Sampled in the wild</strain>
    </source>
</reference>
<accession>A0A8K0KPZ2</accession>
<dbReference type="PANTHER" id="PTHR47331">
    <property type="entry name" value="PHD-TYPE DOMAIN-CONTAINING PROTEIN"/>
    <property type="match status" value="1"/>
</dbReference>
<dbReference type="InterPro" id="IPR012337">
    <property type="entry name" value="RNaseH-like_sf"/>
</dbReference>
<dbReference type="OrthoDB" id="5984724at2759"/>
<protein>
    <recommendedName>
        <fullName evidence="3">Integrase catalytic domain-containing protein</fullName>
    </recommendedName>
</protein>
<dbReference type="EMBL" id="KZ309598">
    <property type="protein sequence ID" value="KAG8239334.1"/>
    <property type="molecule type" value="Genomic_DNA"/>
</dbReference>
<organism evidence="1 2">
    <name type="scientific">Ladona fulva</name>
    <name type="common">Scarce chaser dragonfly</name>
    <name type="synonym">Libellula fulva</name>
    <dbReference type="NCBI Taxonomy" id="123851"/>
    <lineage>
        <taxon>Eukaryota</taxon>
        <taxon>Metazoa</taxon>
        <taxon>Ecdysozoa</taxon>
        <taxon>Arthropoda</taxon>
        <taxon>Hexapoda</taxon>
        <taxon>Insecta</taxon>
        <taxon>Pterygota</taxon>
        <taxon>Palaeoptera</taxon>
        <taxon>Odonata</taxon>
        <taxon>Epiprocta</taxon>
        <taxon>Anisoptera</taxon>
        <taxon>Libelluloidea</taxon>
        <taxon>Libellulidae</taxon>
        <taxon>Ladona</taxon>
    </lineage>
</organism>
<name>A0A8K0KPZ2_LADFU</name>
<evidence type="ECO:0008006" key="3">
    <source>
        <dbReference type="Google" id="ProtNLM"/>
    </source>
</evidence>
<dbReference type="Gene3D" id="3.30.420.10">
    <property type="entry name" value="Ribonuclease H-like superfamily/Ribonuclease H"/>
    <property type="match status" value="1"/>
</dbReference>
<dbReference type="InterPro" id="IPR036397">
    <property type="entry name" value="RNaseH_sf"/>
</dbReference>
<dbReference type="GO" id="GO:0003676">
    <property type="term" value="F:nucleic acid binding"/>
    <property type="evidence" value="ECO:0007669"/>
    <property type="project" value="InterPro"/>
</dbReference>
<dbReference type="AlphaFoldDB" id="A0A8K0KPZ2"/>
<dbReference type="Proteomes" id="UP000792457">
    <property type="component" value="Unassembled WGS sequence"/>
</dbReference>
<comment type="caution">
    <text evidence="1">The sequence shown here is derived from an EMBL/GenBank/DDBJ whole genome shotgun (WGS) entry which is preliminary data.</text>
</comment>
<evidence type="ECO:0000313" key="2">
    <source>
        <dbReference type="Proteomes" id="UP000792457"/>
    </source>
</evidence>
<keyword evidence="2" id="KW-1185">Reference proteome</keyword>
<sequence>MGDLPKQRVKPERLFSSAGLDYAGPFLLRTTKGLKFQVLQRIHMPFHLHDHQSGALGVFVSRRGVCSNLYSDNATSFRGAARELKAIFKKASPFYEEVDCQLKNEGTQWKFIPPYSPHFGGLWEAAIKFTTYHLRRVSRDQILSFEEMTTLLYQIEA</sequence>
<dbReference type="SUPFAM" id="SSF53098">
    <property type="entry name" value="Ribonuclease H-like"/>
    <property type="match status" value="1"/>
</dbReference>
<proteinExistence type="predicted"/>
<reference evidence="1" key="2">
    <citation type="submission" date="2017-10" db="EMBL/GenBank/DDBJ databases">
        <title>Ladona fulva Genome sequencing and assembly.</title>
        <authorList>
            <person name="Murali S."/>
            <person name="Richards S."/>
            <person name="Bandaranaike D."/>
            <person name="Bellair M."/>
            <person name="Blankenburg K."/>
            <person name="Chao H."/>
            <person name="Dinh H."/>
            <person name="Doddapaneni H."/>
            <person name="Dugan-Rocha S."/>
            <person name="Elkadiri S."/>
            <person name="Gnanaolivu R."/>
            <person name="Hernandez B."/>
            <person name="Skinner E."/>
            <person name="Javaid M."/>
            <person name="Lee S."/>
            <person name="Li M."/>
            <person name="Ming W."/>
            <person name="Munidasa M."/>
            <person name="Muniz J."/>
            <person name="Nguyen L."/>
            <person name="Hughes D."/>
            <person name="Osuji N."/>
            <person name="Pu L.-L."/>
            <person name="Puazo M."/>
            <person name="Qu C."/>
            <person name="Quiroz J."/>
            <person name="Raj R."/>
            <person name="Weissenberger G."/>
            <person name="Xin Y."/>
            <person name="Zou X."/>
            <person name="Han Y."/>
            <person name="Worley K."/>
            <person name="Muzny D."/>
            <person name="Gibbs R."/>
        </authorList>
    </citation>
    <scope>NUCLEOTIDE SEQUENCE</scope>
    <source>
        <strain evidence="1">Sampled in the wild</strain>
    </source>
</reference>